<dbReference type="OrthoDB" id="187139at2759"/>
<keyword evidence="3" id="KW-0134">Cell wall</keyword>
<comment type="subcellular location">
    <subcellularLocation>
        <location evidence="1">Secreted</location>
        <location evidence="1">Cell wall</location>
    </subcellularLocation>
</comment>
<comment type="caution">
    <text evidence="9">The sequence shown here is derived from an EMBL/GenBank/DDBJ whole genome shotgun (WGS) entry which is preliminary data.</text>
</comment>
<name>A0A834ZX39_9POAL</name>
<evidence type="ECO:0000256" key="6">
    <source>
        <dbReference type="ARBA" id="ARBA00023295"/>
    </source>
</evidence>
<evidence type="ECO:0000256" key="8">
    <source>
        <dbReference type="RuleBase" id="RU361169"/>
    </source>
</evidence>
<dbReference type="Pfam" id="PF00295">
    <property type="entry name" value="Glyco_hydro_28"/>
    <property type="match status" value="1"/>
</dbReference>
<dbReference type="GO" id="GO:0071555">
    <property type="term" value="P:cell wall organization"/>
    <property type="evidence" value="ECO:0007669"/>
    <property type="project" value="UniProtKB-KW"/>
</dbReference>
<dbReference type="AlphaFoldDB" id="A0A834ZX39"/>
<evidence type="ECO:0000313" key="9">
    <source>
        <dbReference type="EMBL" id="KAF8643069.1"/>
    </source>
</evidence>
<dbReference type="SUPFAM" id="SSF51126">
    <property type="entry name" value="Pectin lyase-like"/>
    <property type="match status" value="1"/>
</dbReference>
<evidence type="ECO:0000256" key="1">
    <source>
        <dbReference type="ARBA" id="ARBA00004191"/>
    </source>
</evidence>
<keyword evidence="7" id="KW-0961">Cell wall biogenesis/degradation</keyword>
<evidence type="ECO:0000256" key="5">
    <source>
        <dbReference type="ARBA" id="ARBA00022801"/>
    </source>
</evidence>
<proteinExistence type="inferred from homology"/>
<dbReference type="GO" id="GO:0005975">
    <property type="term" value="P:carbohydrate metabolic process"/>
    <property type="evidence" value="ECO:0007669"/>
    <property type="project" value="InterPro"/>
</dbReference>
<protein>
    <recommendedName>
        <fullName evidence="11">Polygalacturonase</fullName>
    </recommendedName>
</protein>
<gene>
    <name evidence="9" type="ORF">HU200_066999</name>
</gene>
<dbReference type="Proteomes" id="UP000636709">
    <property type="component" value="Unassembled WGS sequence"/>
</dbReference>
<accession>A0A834ZX39</accession>
<dbReference type="Gene3D" id="2.160.20.10">
    <property type="entry name" value="Single-stranded right-handed beta-helix, Pectin lyase-like"/>
    <property type="match status" value="1"/>
</dbReference>
<dbReference type="InterPro" id="IPR000743">
    <property type="entry name" value="Glyco_hydro_28"/>
</dbReference>
<keyword evidence="6 8" id="KW-0326">Glycosidase</keyword>
<evidence type="ECO:0000256" key="3">
    <source>
        <dbReference type="ARBA" id="ARBA00022512"/>
    </source>
</evidence>
<keyword evidence="4" id="KW-0964">Secreted</keyword>
<evidence type="ECO:0000313" key="10">
    <source>
        <dbReference type="Proteomes" id="UP000636709"/>
    </source>
</evidence>
<evidence type="ECO:0008006" key="11">
    <source>
        <dbReference type="Google" id="ProtNLM"/>
    </source>
</evidence>
<keyword evidence="5 8" id="KW-0378">Hydrolase</keyword>
<sequence length="104" mass="10545">MHAFMPHIAVVVLSYVNNGTVSGITLLNSKFFHMNVFQCKDITIKGVTITAPGDSPNTDGIHMGDSSKVTITGTTLAPATTASPIGPGSTGINITGVTCGPGTA</sequence>
<reference evidence="9" key="1">
    <citation type="submission" date="2020-07" db="EMBL/GenBank/DDBJ databases">
        <title>Genome sequence and genetic diversity analysis of an under-domesticated orphan crop, white fonio (Digitaria exilis).</title>
        <authorList>
            <person name="Bennetzen J.L."/>
            <person name="Chen S."/>
            <person name="Ma X."/>
            <person name="Wang X."/>
            <person name="Yssel A.E.J."/>
            <person name="Chaluvadi S.R."/>
            <person name="Johnson M."/>
            <person name="Gangashetty P."/>
            <person name="Hamidou F."/>
            <person name="Sanogo M.D."/>
            <person name="Zwaenepoel A."/>
            <person name="Wallace J."/>
            <person name="Van De Peer Y."/>
            <person name="Van Deynze A."/>
        </authorList>
    </citation>
    <scope>NUCLEOTIDE SEQUENCE</scope>
    <source>
        <tissue evidence="9">Leaves</tissue>
    </source>
</reference>
<evidence type="ECO:0000256" key="2">
    <source>
        <dbReference type="ARBA" id="ARBA00008834"/>
    </source>
</evidence>
<comment type="similarity">
    <text evidence="2 8">Belongs to the glycosyl hydrolase 28 family.</text>
</comment>
<dbReference type="InterPro" id="IPR012334">
    <property type="entry name" value="Pectin_lyas_fold"/>
</dbReference>
<dbReference type="GO" id="GO:0004650">
    <property type="term" value="F:polygalacturonase activity"/>
    <property type="evidence" value="ECO:0007669"/>
    <property type="project" value="InterPro"/>
</dbReference>
<organism evidence="9 10">
    <name type="scientific">Digitaria exilis</name>
    <dbReference type="NCBI Taxonomy" id="1010633"/>
    <lineage>
        <taxon>Eukaryota</taxon>
        <taxon>Viridiplantae</taxon>
        <taxon>Streptophyta</taxon>
        <taxon>Embryophyta</taxon>
        <taxon>Tracheophyta</taxon>
        <taxon>Spermatophyta</taxon>
        <taxon>Magnoliopsida</taxon>
        <taxon>Liliopsida</taxon>
        <taxon>Poales</taxon>
        <taxon>Poaceae</taxon>
        <taxon>PACMAD clade</taxon>
        <taxon>Panicoideae</taxon>
        <taxon>Panicodae</taxon>
        <taxon>Paniceae</taxon>
        <taxon>Anthephorinae</taxon>
        <taxon>Digitaria</taxon>
    </lineage>
</organism>
<dbReference type="EMBL" id="JACEFO010003226">
    <property type="protein sequence ID" value="KAF8643069.1"/>
    <property type="molecule type" value="Genomic_DNA"/>
</dbReference>
<evidence type="ECO:0000256" key="4">
    <source>
        <dbReference type="ARBA" id="ARBA00022525"/>
    </source>
</evidence>
<evidence type="ECO:0000256" key="7">
    <source>
        <dbReference type="ARBA" id="ARBA00023316"/>
    </source>
</evidence>
<dbReference type="PANTHER" id="PTHR31375">
    <property type="match status" value="1"/>
</dbReference>
<dbReference type="InterPro" id="IPR011050">
    <property type="entry name" value="Pectin_lyase_fold/virulence"/>
</dbReference>
<keyword evidence="10" id="KW-1185">Reference proteome</keyword>